<protein>
    <submittedName>
        <fullName evidence="2">DBH-like monooxygenase protein 1</fullName>
    </submittedName>
</protein>
<dbReference type="SUPFAM" id="SSF49344">
    <property type="entry name" value="CBD9-like"/>
    <property type="match status" value="1"/>
</dbReference>
<dbReference type="Gene3D" id="2.60.40.1210">
    <property type="entry name" value="Cellobiose dehydrogenase, cytochrome domain"/>
    <property type="match status" value="1"/>
</dbReference>
<feature type="domain" description="DOMON" evidence="1">
    <location>
        <begin position="97"/>
        <end position="218"/>
    </location>
</feature>
<reference evidence="2 3" key="1">
    <citation type="submission" date="2019-05" db="EMBL/GenBank/DDBJ databases">
        <title>Another draft genome of Portunus trituberculatus and its Hox gene families provides insights of decapod evolution.</title>
        <authorList>
            <person name="Jeong J.-H."/>
            <person name="Song I."/>
            <person name="Kim S."/>
            <person name="Choi T."/>
            <person name="Kim D."/>
            <person name="Ryu S."/>
            <person name="Kim W."/>
        </authorList>
    </citation>
    <scope>NUCLEOTIDE SEQUENCE [LARGE SCALE GENOMIC DNA]</scope>
    <source>
        <tissue evidence="2">Muscle</tissue>
    </source>
</reference>
<proteinExistence type="predicted"/>
<dbReference type="InterPro" id="IPR005018">
    <property type="entry name" value="DOMON_domain"/>
</dbReference>
<name>A0A5B7FKW4_PORTR</name>
<dbReference type="GO" id="GO:0005615">
    <property type="term" value="C:extracellular space"/>
    <property type="evidence" value="ECO:0007669"/>
    <property type="project" value="TreeGrafter"/>
</dbReference>
<dbReference type="PROSITE" id="PS50836">
    <property type="entry name" value="DOMON"/>
    <property type="match status" value="1"/>
</dbReference>
<dbReference type="PANTHER" id="PTHR10157:SF23">
    <property type="entry name" value="MOXD1 HOMOLOG 1"/>
    <property type="match status" value="1"/>
</dbReference>
<dbReference type="Proteomes" id="UP000324222">
    <property type="component" value="Unassembled WGS sequence"/>
</dbReference>
<dbReference type="GO" id="GO:0042420">
    <property type="term" value="P:dopamine catabolic process"/>
    <property type="evidence" value="ECO:0007669"/>
    <property type="project" value="TreeGrafter"/>
</dbReference>
<dbReference type="GO" id="GO:0006589">
    <property type="term" value="P:octopamine biosynthetic process"/>
    <property type="evidence" value="ECO:0007669"/>
    <property type="project" value="TreeGrafter"/>
</dbReference>
<comment type="caution">
    <text evidence="2">The sequence shown here is derived from an EMBL/GenBank/DDBJ whole genome shotgun (WGS) entry which is preliminary data.</text>
</comment>
<dbReference type="SMART" id="SM00664">
    <property type="entry name" value="DoH"/>
    <property type="match status" value="1"/>
</dbReference>
<dbReference type="AlphaFoldDB" id="A0A5B7FKW4"/>
<keyword evidence="2" id="KW-0560">Oxidoreductase</keyword>
<sequence length="237" mass="25919">MQNFGTDASHTARNDSKIAGQAIFLAIASMGNVSPSIAPGVNKPIATKVSPSLVGCVCRLQCETALRHPTLESRADFGCYGQVHTERDARKITCMLGDLRIGACGVAGMCPKVLHPEVVWEIHARTRGWLGFGFSSNGGMDGADIVTAWVEDGKLHLQDRHGVGPEMPPEDEISDWRPLYARENDTHTMLVVARDVNTCDLNDYVLSNETVRLIYAWGEEDPSGDHPPYHGPRRGNR</sequence>
<dbReference type="EMBL" id="VSRR010007564">
    <property type="protein sequence ID" value="MPC47122.1"/>
    <property type="molecule type" value="Genomic_DNA"/>
</dbReference>
<keyword evidence="3" id="KW-1185">Reference proteome</keyword>
<dbReference type="GO" id="GO:0005507">
    <property type="term" value="F:copper ion binding"/>
    <property type="evidence" value="ECO:0007669"/>
    <property type="project" value="TreeGrafter"/>
</dbReference>
<dbReference type="GO" id="GO:0030667">
    <property type="term" value="C:secretory granule membrane"/>
    <property type="evidence" value="ECO:0007669"/>
    <property type="project" value="TreeGrafter"/>
</dbReference>
<keyword evidence="2" id="KW-0503">Monooxygenase</keyword>
<evidence type="ECO:0000313" key="3">
    <source>
        <dbReference type="Proteomes" id="UP000324222"/>
    </source>
</evidence>
<dbReference type="PANTHER" id="PTHR10157">
    <property type="entry name" value="DOPAMINE BETA HYDROXYLASE RELATED"/>
    <property type="match status" value="1"/>
</dbReference>
<accession>A0A5B7FKW4</accession>
<dbReference type="Pfam" id="PF03351">
    <property type="entry name" value="DOMON"/>
    <property type="match status" value="1"/>
</dbReference>
<gene>
    <name evidence="2" type="primary">MOXD1_2</name>
    <name evidence="2" type="ORF">E2C01_040858</name>
</gene>
<dbReference type="InterPro" id="IPR045266">
    <property type="entry name" value="DOH_DOMON"/>
</dbReference>
<dbReference type="CDD" id="cd09631">
    <property type="entry name" value="DOMON_DOH"/>
    <property type="match status" value="1"/>
</dbReference>
<dbReference type="InterPro" id="IPR000945">
    <property type="entry name" value="DBH-like"/>
</dbReference>
<dbReference type="GO" id="GO:0042421">
    <property type="term" value="P:norepinephrine biosynthetic process"/>
    <property type="evidence" value="ECO:0007669"/>
    <property type="project" value="TreeGrafter"/>
</dbReference>
<dbReference type="OrthoDB" id="19261at2759"/>
<evidence type="ECO:0000259" key="1">
    <source>
        <dbReference type="PROSITE" id="PS50836"/>
    </source>
</evidence>
<dbReference type="GO" id="GO:0004500">
    <property type="term" value="F:dopamine beta-monooxygenase activity"/>
    <property type="evidence" value="ECO:0007669"/>
    <property type="project" value="InterPro"/>
</dbReference>
<evidence type="ECO:0000313" key="2">
    <source>
        <dbReference type="EMBL" id="MPC47122.1"/>
    </source>
</evidence>
<organism evidence="2 3">
    <name type="scientific">Portunus trituberculatus</name>
    <name type="common">Swimming crab</name>
    <name type="synonym">Neptunus trituberculatus</name>
    <dbReference type="NCBI Taxonomy" id="210409"/>
    <lineage>
        <taxon>Eukaryota</taxon>
        <taxon>Metazoa</taxon>
        <taxon>Ecdysozoa</taxon>
        <taxon>Arthropoda</taxon>
        <taxon>Crustacea</taxon>
        <taxon>Multicrustacea</taxon>
        <taxon>Malacostraca</taxon>
        <taxon>Eumalacostraca</taxon>
        <taxon>Eucarida</taxon>
        <taxon>Decapoda</taxon>
        <taxon>Pleocyemata</taxon>
        <taxon>Brachyura</taxon>
        <taxon>Eubrachyura</taxon>
        <taxon>Portunoidea</taxon>
        <taxon>Portunidae</taxon>
        <taxon>Portuninae</taxon>
        <taxon>Portunus</taxon>
    </lineage>
</organism>